<proteinExistence type="predicted"/>
<feature type="region of interest" description="Disordered" evidence="1">
    <location>
        <begin position="381"/>
        <end position="400"/>
    </location>
</feature>
<evidence type="ECO:0000313" key="2">
    <source>
        <dbReference type="EMBL" id="PSR85845.1"/>
    </source>
</evidence>
<dbReference type="EMBL" id="MLYV02000523">
    <property type="protein sequence ID" value="PSR85845.1"/>
    <property type="molecule type" value="Genomic_DNA"/>
</dbReference>
<evidence type="ECO:0000256" key="1">
    <source>
        <dbReference type="SAM" id="MobiDB-lite"/>
    </source>
</evidence>
<keyword evidence="3" id="KW-1185">Reference proteome</keyword>
<dbReference type="Proteomes" id="UP000186601">
    <property type="component" value="Unassembled WGS sequence"/>
</dbReference>
<feature type="region of interest" description="Disordered" evidence="1">
    <location>
        <begin position="1"/>
        <end position="56"/>
    </location>
</feature>
<name>A0A2R6P5J2_9APHY</name>
<feature type="region of interest" description="Disordered" evidence="1">
    <location>
        <begin position="251"/>
        <end position="340"/>
    </location>
</feature>
<feature type="compositionally biased region" description="Basic residues" evidence="1">
    <location>
        <begin position="1"/>
        <end position="14"/>
    </location>
</feature>
<organism evidence="2 3">
    <name type="scientific">Hermanssonia centrifuga</name>
    <dbReference type="NCBI Taxonomy" id="98765"/>
    <lineage>
        <taxon>Eukaryota</taxon>
        <taxon>Fungi</taxon>
        <taxon>Dikarya</taxon>
        <taxon>Basidiomycota</taxon>
        <taxon>Agaricomycotina</taxon>
        <taxon>Agaricomycetes</taxon>
        <taxon>Polyporales</taxon>
        <taxon>Meruliaceae</taxon>
        <taxon>Hermanssonia</taxon>
    </lineage>
</organism>
<evidence type="ECO:0000313" key="3">
    <source>
        <dbReference type="Proteomes" id="UP000186601"/>
    </source>
</evidence>
<protein>
    <submittedName>
        <fullName evidence="2">Uncharacterized protein</fullName>
    </submittedName>
</protein>
<comment type="caution">
    <text evidence="2">The sequence shown here is derived from an EMBL/GenBank/DDBJ whole genome shotgun (WGS) entry which is preliminary data.</text>
</comment>
<gene>
    <name evidence="2" type="ORF">PHLCEN_2v5321</name>
</gene>
<feature type="compositionally biased region" description="Low complexity" evidence="1">
    <location>
        <begin position="310"/>
        <end position="337"/>
    </location>
</feature>
<feature type="region of interest" description="Disordered" evidence="1">
    <location>
        <begin position="192"/>
        <end position="216"/>
    </location>
</feature>
<dbReference type="OrthoDB" id="2688840at2759"/>
<sequence>MSSPRHSPHRRRSHSTSSPQSSHQFAVEKLRPSSKRARPSTPRIPSYKEFAPEQKLDVDRWRNGKRARRDRSVSTISFSGQPDILSPVSKISGSTPRGPCLFGASSVFREESALALPLSPCLPSTSDAFHLFSGRSRQTSTCHSSRMPDNVSVIPIEETSTDAEDLNKLRSDAFCELQRSIVDSGEGLVSRMRDWEESRSRPSYRLPRPSRNHLEAERGRQQSFFVHQPTSSHPGLEQNDSDEDDIQIVSEGSPSVSSLPWGPPRPKKALSLGDMDIDEPESERGESERCTSPFDSTSGSSYYAYEDDAPSLSSTYTSSTNSSLTSLPLHSHSPSSPQAQSYLSFGVPSAPSPSEKAIAALTLVIANGAGGLNDYEAVRAVDSQSPSVSRDESLVGEMWN</sequence>
<dbReference type="AlphaFoldDB" id="A0A2R6P5J2"/>
<reference evidence="2 3" key="1">
    <citation type="submission" date="2018-02" db="EMBL/GenBank/DDBJ databases">
        <title>Genome sequence of the basidiomycete white-rot fungus Phlebia centrifuga.</title>
        <authorList>
            <person name="Granchi Z."/>
            <person name="Peng M."/>
            <person name="de Vries R.P."/>
            <person name="Hilden K."/>
            <person name="Makela M.R."/>
            <person name="Grigoriev I."/>
            <person name="Riley R."/>
        </authorList>
    </citation>
    <scope>NUCLEOTIDE SEQUENCE [LARGE SCALE GENOMIC DNA]</scope>
    <source>
        <strain evidence="2 3">FBCC195</strain>
    </source>
</reference>
<accession>A0A2R6P5J2</accession>